<dbReference type="AlphaFoldDB" id="A0A3E0ABG9"/>
<keyword evidence="8" id="KW-1133">Transmembrane helix</keyword>
<dbReference type="Gene3D" id="3.30.565.10">
    <property type="entry name" value="Histidine kinase-like ATPase, C-terminal domain"/>
    <property type="match status" value="1"/>
</dbReference>
<sequence length="512" mass="56566">MACGWGIAAIFWLLVLPLAVDAPPLVITWFFIIATFLCGGLTAVCLPRPANKPWNNWPSELVNSAGLMVGLAIITMVILNLTNHPDLANQSYFGKGSAALIIFSCAPGFLLSRVVLHGLWLWNDLRRNHFIWGLTHSIFIVAAAVGFLAVLTAYIIWYKPTDIPAFTAETIVSRTIIWSLTMLILSMGVMISCLILISPFAIGFSYIVARRITHRIGMLSQATVALQDGNLNTRIPVMGNDEIALLQKNFNLMASDLQSSNQSLKKEKEKVTSLLKSQRELSAGISHELRTPVAIIIGYIDELHGHWQELTSQQVSQKLQVVQYESNRMKHILNDMLTISQVEANHLNVHLEAVDVDKLISAIVYRLGPLVWDLKRIQVNAIKQNSLPYALADPERLEQVLINLIQNGVRHTPPGGVVSISMEHFPDHSPADIWLEISDTGEGIDPVDLPHIWEKYYQAKSSKKDYGDFDGSGFGLGLSIVKELVEGMGGQIQVVSTPGEGSTFRITLPVSP</sequence>
<evidence type="ECO:0000256" key="7">
    <source>
        <dbReference type="ARBA" id="ARBA00023012"/>
    </source>
</evidence>
<evidence type="ECO:0000313" key="12">
    <source>
        <dbReference type="Proteomes" id="UP000256388"/>
    </source>
</evidence>
<dbReference type="PANTHER" id="PTHR43711:SF31">
    <property type="entry name" value="HISTIDINE KINASE"/>
    <property type="match status" value="1"/>
</dbReference>
<feature type="domain" description="Histidine kinase" evidence="9">
    <location>
        <begin position="284"/>
        <end position="512"/>
    </location>
</feature>
<dbReference type="CDD" id="cd06225">
    <property type="entry name" value="HAMP"/>
    <property type="match status" value="1"/>
</dbReference>
<dbReference type="PROSITE" id="PS50109">
    <property type="entry name" value="HIS_KIN"/>
    <property type="match status" value="1"/>
</dbReference>
<dbReference type="Gene3D" id="1.10.287.130">
    <property type="match status" value="1"/>
</dbReference>
<dbReference type="SMART" id="SM00304">
    <property type="entry name" value="HAMP"/>
    <property type="match status" value="1"/>
</dbReference>
<dbReference type="Proteomes" id="UP000256388">
    <property type="component" value="Unassembled WGS sequence"/>
</dbReference>
<dbReference type="SUPFAM" id="SSF55874">
    <property type="entry name" value="ATPase domain of HSP90 chaperone/DNA topoisomerase II/histidine kinase"/>
    <property type="match status" value="1"/>
</dbReference>
<dbReference type="SUPFAM" id="SSF47384">
    <property type="entry name" value="Homodimeric domain of signal transducing histidine kinase"/>
    <property type="match status" value="1"/>
</dbReference>
<dbReference type="PRINTS" id="PR00344">
    <property type="entry name" value="BCTRLSENSOR"/>
</dbReference>
<dbReference type="Pfam" id="PF02518">
    <property type="entry name" value="HATPase_c"/>
    <property type="match status" value="1"/>
</dbReference>
<dbReference type="FunFam" id="3.30.565.10:FF:000006">
    <property type="entry name" value="Sensor histidine kinase WalK"/>
    <property type="match status" value="1"/>
</dbReference>
<evidence type="ECO:0000256" key="3">
    <source>
        <dbReference type="ARBA" id="ARBA00012438"/>
    </source>
</evidence>
<reference evidence="11 12" key="1">
    <citation type="submission" date="2018-08" db="EMBL/GenBank/DDBJ databases">
        <title>Genomic Encyclopedia of Type Strains, Phase IV (KMG-IV): sequencing the most valuable type-strain genomes for metagenomic binning, comparative biology and taxonomic classification.</title>
        <authorList>
            <person name="Goeker M."/>
        </authorList>
    </citation>
    <scope>NUCLEOTIDE SEQUENCE [LARGE SCALE GENOMIC DNA]</scope>
    <source>
        <strain evidence="11 12">DSM 23923</strain>
    </source>
</reference>
<dbReference type="InterPro" id="IPR004358">
    <property type="entry name" value="Sig_transdc_His_kin-like_C"/>
</dbReference>
<evidence type="ECO:0000256" key="6">
    <source>
        <dbReference type="ARBA" id="ARBA00022777"/>
    </source>
</evidence>
<dbReference type="InterPro" id="IPR005467">
    <property type="entry name" value="His_kinase_dom"/>
</dbReference>
<name>A0A3E0ABG9_9CHLR</name>
<evidence type="ECO:0000256" key="8">
    <source>
        <dbReference type="SAM" id="Phobius"/>
    </source>
</evidence>
<protein>
    <recommendedName>
        <fullName evidence="3">histidine kinase</fullName>
        <ecNumber evidence="3">2.7.13.3</ecNumber>
    </recommendedName>
</protein>
<feature type="transmembrane region" description="Helical" evidence="8">
    <location>
        <begin position="61"/>
        <end position="79"/>
    </location>
</feature>
<keyword evidence="5" id="KW-0808">Transferase</keyword>
<dbReference type="InterPro" id="IPR003661">
    <property type="entry name" value="HisK_dim/P_dom"/>
</dbReference>
<dbReference type="Pfam" id="PF00512">
    <property type="entry name" value="HisKA"/>
    <property type="match status" value="1"/>
</dbReference>
<dbReference type="InterPro" id="IPR050736">
    <property type="entry name" value="Sensor_HK_Regulatory"/>
</dbReference>
<dbReference type="SMART" id="SM00388">
    <property type="entry name" value="HisKA"/>
    <property type="match status" value="1"/>
</dbReference>
<dbReference type="InterPro" id="IPR036890">
    <property type="entry name" value="HATPase_C_sf"/>
</dbReference>
<feature type="transmembrane region" description="Helical" evidence="8">
    <location>
        <begin position="176"/>
        <end position="209"/>
    </location>
</feature>
<dbReference type="InterPro" id="IPR003594">
    <property type="entry name" value="HATPase_dom"/>
</dbReference>
<evidence type="ECO:0000256" key="1">
    <source>
        <dbReference type="ARBA" id="ARBA00000085"/>
    </source>
</evidence>
<comment type="catalytic activity">
    <reaction evidence="1">
        <text>ATP + protein L-histidine = ADP + protein N-phospho-L-histidine.</text>
        <dbReference type="EC" id="2.7.13.3"/>
    </reaction>
</comment>
<dbReference type="Pfam" id="PF00672">
    <property type="entry name" value="HAMP"/>
    <property type="match status" value="1"/>
</dbReference>
<dbReference type="Gene3D" id="6.10.340.10">
    <property type="match status" value="1"/>
</dbReference>
<keyword evidence="6 11" id="KW-0418">Kinase</keyword>
<feature type="transmembrane region" description="Helical" evidence="8">
    <location>
        <begin position="134"/>
        <end position="156"/>
    </location>
</feature>
<evidence type="ECO:0000256" key="4">
    <source>
        <dbReference type="ARBA" id="ARBA00022553"/>
    </source>
</evidence>
<feature type="transmembrane region" description="Helical" evidence="8">
    <location>
        <begin position="29"/>
        <end position="49"/>
    </location>
</feature>
<evidence type="ECO:0000259" key="10">
    <source>
        <dbReference type="PROSITE" id="PS50885"/>
    </source>
</evidence>
<accession>A0A3E0ABG9</accession>
<feature type="transmembrane region" description="Helical" evidence="8">
    <location>
        <begin position="99"/>
        <end position="122"/>
    </location>
</feature>
<comment type="subcellular location">
    <subcellularLocation>
        <location evidence="2">Membrane</location>
    </subcellularLocation>
</comment>
<dbReference type="PROSITE" id="PS50885">
    <property type="entry name" value="HAMP"/>
    <property type="match status" value="1"/>
</dbReference>
<keyword evidence="12" id="KW-1185">Reference proteome</keyword>
<keyword evidence="8" id="KW-0812">Transmembrane</keyword>
<dbReference type="CDD" id="cd00082">
    <property type="entry name" value="HisKA"/>
    <property type="match status" value="1"/>
</dbReference>
<proteinExistence type="predicted"/>
<feature type="domain" description="HAMP" evidence="10">
    <location>
        <begin position="210"/>
        <end position="262"/>
    </location>
</feature>
<gene>
    <name evidence="11" type="ORF">DFR64_2033</name>
</gene>
<dbReference type="SUPFAM" id="SSF158472">
    <property type="entry name" value="HAMP domain-like"/>
    <property type="match status" value="1"/>
</dbReference>
<organism evidence="11 12">
    <name type="scientific">Pelolinea submarina</name>
    <dbReference type="NCBI Taxonomy" id="913107"/>
    <lineage>
        <taxon>Bacteria</taxon>
        <taxon>Bacillati</taxon>
        <taxon>Chloroflexota</taxon>
        <taxon>Anaerolineae</taxon>
        <taxon>Anaerolineales</taxon>
        <taxon>Anaerolineaceae</taxon>
        <taxon>Pelolinea</taxon>
    </lineage>
</organism>
<comment type="caution">
    <text evidence="11">The sequence shown here is derived from an EMBL/GenBank/DDBJ whole genome shotgun (WGS) entry which is preliminary data.</text>
</comment>
<dbReference type="GO" id="GO:0016020">
    <property type="term" value="C:membrane"/>
    <property type="evidence" value="ECO:0007669"/>
    <property type="project" value="UniProtKB-SubCell"/>
</dbReference>
<keyword evidence="7" id="KW-0902">Two-component regulatory system</keyword>
<dbReference type="InterPro" id="IPR036097">
    <property type="entry name" value="HisK_dim/P_sf"/>
</dbReference>
<evidence type="ECO:0000256" key="5">
    <source>
        <dbReference type="ARBA" id="ARBA00022679"/>
    </source>
</evidence>
<keyword evidence="4" id="KW-0597">Phosphoprotein</keyword>
<dbReference type="SMART" id="SM00387">
    <property type="entry name" value="HATPase_c"/>
    <property type="match status" value="1"/>
</dbReference>
<dbReference type="GO" id="GO:0000155">
    <property type="term" value="F:phosphorelay sensor kinase activity"/>
    <property type="evidence" value="ECO:0007669"/>
    <property type="project" value="InterPro"/>
</dbReference>
<evidence type="ECO:0000313" key="11">
    <source>
        <dbReference type="EMBL" id="REG08661.1"/>
    </source>
</evidence>
<dbReference type="EC" id="2.7.13.3" evidence="3"/>
<evidence type="ECO:0000259" key="9">
    <source>
        <dbReference type="PROSITE" id="PS50109"/>
    </source>
</evidence>
<keyword evidence="8" id="KW-0472">Membrane</keyword>
<dbReference type="PANTHER" id="PTHR43711">
    <property type="entry name" value="TWO-COMPONENT HISTIDINE KINASE"/>
    <property type="match status" value="1"/>
</dbReference>
<evidence type="ECO:0000256" key="2">
    <source>
        <dbReference type="ARBA" id="ARBA00004370"/>
    </source>
</evidence>
<dbReference type="EMBL" id="QUMS01000002">
    <property type="protein sequence ID" value="REG08661.1"/>
    <property type="molecule type" value="Genomic_DNA"/>
</dbReference>
<dbReference type="InterPro" id="IPR003660">
    <property type="entry name" value="HAMP_dom"/>
</dbReference>